<gene>
    <name evidence="1" type="ORF">NOXIFER_52</name>
</gene>
<evidence type="ECO:0000313" key="1">
    <source>
        <dbReference type="EMBL" id="ARV77223.1"/>
    </source>
</evidence>
<protein>
    <submittedName>
        <fullName evidence="1">Uncharacterized protein</fullName>
    </submittedName>
</protein>
<keyword evidence="2" id="KW-1185">Reference proteome</keyword>
<proteinExistence type="predicted"/>
<dbReference type="EMBL" id="MF063068">
    <property type="protein sequence ID" value="ARV77223.1"/>
    <property type="molecule type" value="Genomic_DNA"/>
</dbReference>
<name>A0A1Y0SZL6_9CAUD</name>
<sequence>MSGFAVSGGDIIDVFAGGHLSNNTVNWLGQRNESIMSTVTTAAQNFFQQAQTLYSMVSSSDAMMLMRNMKAKAENTWAFDIVPIRNVAELQTANPYMQRWIMAQPDLRQRYLNQEVEGYGESYVNHHGDTFGEAHYDYRRVMDGVMTYDDTQYGFKHYMEATPPEERELTVFEKVDVLRTWQTVQQALDDQEEDPTSVTGAML</sequence>
<accession>A0A1Y0SZL6</accession>
<evidence type="ECO:0000313" key="2">
    <source>
        <dbReference type="Proteomes" id="UP000224829"/>
    </source>
</evidence>
<dbReference type="OrthoDB" id="16621at10239"/>
<organism evidence="1 2">
    <name type="scientific">Pseudomonas phage Noxifer</name>
    <dbReference type="NCBI Taxonomy" id="2006684"/>
    <lineage>
        <taxon>Viruses</taxon>
        <taxon>Duplodnaviria</taxon>
        <taxon>Heunggongvirae</taxon>
        <taxon>Uroviricota</taxon>
        <taxon>Caudoviricetes</taxon>
        <taxon>Chimalliviridae</taxon>
        <taxon>Noxifervirus</taxon>
        <taxon>Noxifervirus noxifer</taxon>
    </lineage>
</organism>
<dbReference type="Proteomes" id="UP000224829">
    <property type="component" value="Segment"/>
</dbReference>
<reference evidence="1 2" key="1">
    <citation type="submission" date="2017-05" db="EMBL/GenBank/DDBJ databases">
        <authorList>
            <person name="Song R."/>
            <person name="Chenine A.L."/>
            <person name="Ruprecht R.M."/>
        </authorList>
    </citation>
    <scope>NUCLEOTIDE SEQUENCE [LARGE SCALE GENOMIC DNA]</scope>
</reference>